<evidence type="ECO:0000313" key="4">
    <source>
        <dbReference type="Proteomes" id="UP000095673"/>
    </source>
</evidence>
<gene>
    <name evidence="3" type="ORF">ERS852580_00266</name>
</gene>
<reference evidence="3 4" key="1">
    <citation type="submission" date="2015-09" db="EMBL/GenBank/DDBJ databases">
        <authorList>
            <consortium name="Pathogen Informatics"/>
        </authorList>
    </citation>
    <scope>NUCLEOTIDE SEQUENCE [LARGE SCALE GENOMIC DNA]</scope>
    <source>
        <strain evidence="3 4">2789STDY5834968</strain>
    </source>
</reference>
<keyword evidence="2" id="KW-0812">Transmembrane</keyword>
<keyword evidence="2" id="KW-1133">Transmembrane helix</keyword>
<keyword evidence="2" id="KW-0472">Membrane</keyword>
<sequence>MGIESVLIACLPSAITGFCFWCIEQKIQKQSKKLEEEEKTRREAQDKREKLHEQQELFLVQGVNAAIALGEATARAVQRIPDAHCNGDMHAALDYAAKVKHEQKDFLTRQGIESIYES</sequence>
<protein>
    <recommendedName>
        <fullName evidence="5">Serine/threonine protein kinase</fullName>
    </recommendedName>
</protein>
<dbReference type="AlphaFoldDB" id="A0A173R4X1"/>
<feature type="transmembrane region" description="Helical" evidence="2">
    <location>
        <begin position="6"/>
        <end position="23"/>
    </location>
</feature>
<accession>A0A173R4X1</accession>
<evidence type="ECO:0000313" key="3">
    <source>
        <dbReference type="EMBL" id="CUM72835.1"/>
    </source>
</evidence>
<evidence type="ECO:0000256" key="2">
    <source>
        <dbReference type="SAM" id="Phobius"/>
    </source>
</evidence>
<keyword evidence="1" id="KW-0175">Coiled coil</keyword>
<dbReference type="Proteomes" id="UP000095673">
    <property type="component" value="Unassembled WGS sequence"/>
</dbReference>
<evidence type="ECO:0008006" key="5">
    <source>
        <dbReference type="Google" id="ProtNLM"/>
    </source>
</evidence>
<name>A0A173R4X1_9FIRM</name>
<dbReference type="EMBL" id="CYXM01000001">
    <property type="protein sequence ID" value="CUM72835.1"/>
    <property type="molecule type" value="Genomic_DNA"/>
</dbReference>
<dbReference type="RefSeq" id="WP_055236820.1">
    <property type="nucleotide sequence ID" value="NZ_CYXM01000001.1"/>
</dbReference>
<organism evidence="3 4">
    <name type="scientific">Agathobacter rectalis</name>
    <dbReference type="NCBI Taxonomy" id="39491"/>
    <lineage>
        <taxon>Bacteria</taxon>
        <taxon>Bacillati</taxon>
        <taxon>Bacillota</taxon>
        <taxon>Clostridia</taxon>
        <taxon>Lachnospirales</taxon>
        <taxon>Lachnospiraceae</taxon>
        <taxon>Agathobacter</taxon>
    </lineage>
</organism>
<evidence type="ECO:0000256" key="1">
    <source>
        <dbReference type="SAM" id="Coils"/>
    </source>
</evidence>
<dbReference type="OrthoDB" id="1852008at2"/>
<proteinExistence type="predicted"/>
<feature type="coiled-coil region" evidence="1">
    <location>
        <begin position="27"/>
        <end position="57"/>
    </location>
</feature>